<comment type="caution">
    <text evidence="1">The sequence shown here is derived from an EMBL/GenBank/DDBJ whole genome shotgun (WGS) entry which is preliminary data.</text>
</comment>
<accession>A0ACA9PFR3</accession>
<evidence type="ECO:0000313" key="2">
    <source>
        <dbReference type="Proteomes" id="UP000789920"/>
    </source>
</evidence>
<name>A0ACA9PFR3_9GLOM</name>
<organism evidence="1 2">
    <name type="scientific">Racocetra persica</name>
    <dbReference type="NCBI Taxonomy" id="160502"/>
    <lineage>
        <taxon>Eukaryota</taxon>
        <taxon>Fungi</taxon>
        <taxon>Fungi incertae sedis</taxon>
        <taxon>Mucoromycota</taxon>
        <taxon>Glomeromycotina</taxon>
        <taxon>Glomeromycetes</taxon>
        <taxon>Diversisporales</taxon>
        <taxon>Gigasporaceae</taxon>
        <taxon>Racocetra</taxon>
    </lineage>
</organism>
<protein>
    <submittedName>
        <fullName evidence="1">8722_t:CDS:1</fullName>
    </submittedName>
</protein>
<evidence type="ECO:0000313" key="1">
    <source>
        <dbReference type="EMBL" id="CAG8706625.1"/>
    </source>
</evidence>
<gene>
    <name evidence="1" type="ORF">RPERSI_LOCUS10272</name>
</gene>
<proteinExistence type="predicted"/>
<dbReference type="Proteomes" id="UP000789920">
    <property type="component" value="Unassembled WGS sequence"/>
</dbReference>
<sequence length="415" mass="49410">MLAWLKKCSNQQEEHDPFYKSLFYWRKPNKKSFIKSESHIDIHSIIIPTKLKTFFQNDNPEYYDNTTKTLKRGQMIPYLFYRLQKLIFICGIQEIVVTFLEIYVPTVPSQSYPLRIFNYLVNIDSSQLFISYFYVLYSYIYAGFLYINMSWLYEMVLLCCALIFCGILLYEDINKGKNVKIKNDDQFYKGLIAIKRWLISFLFETPMLFDVPYLSSSPKDFWSNRWQQMYHQSFTELAYKPTFNFIFTSLISLFSNNNFNSHLFNSTKVTEKSARSNSIKNIIFLIAHSSGVLAGFFLSGLFHEYVIFGLFGVVSGEQMGFFLFHAVVMIIWEGIGILFGNKRFKRKVLDDKKDREEKDEKDQMTKDRSFYINVGIRILQFIVWNFILIFSTPWMMEPYIRLRLFKCMPHLYCLI</sequence>
<dbReference type="EMBL" id="CAJVQC010020210">
    <property type="protein sequence ID" value="CAG8706625.1"/>
    <property type="molecule type" value="Genomic_DNA"/>
</dbReference>
<reference evidence="1" key="1">
    <citation type="submission" date="2021-06" db="EMBL/GenBank/DDBJ databases">
        <authorList>
            <person name="Kallberg Y."/>
            <person name="Tangrot J."/>
            <person name="Rosling A."/>
        </authorList>
    </citation>
    <scope>NUCLEOTIDE SEQUENCE</scope>
    <source>
        <strain evidence="1">MA461A</strain>
    </source>
</reference>
<keyword evidence="2" id="KW-1185">Reference proteome</keyword>